<dbReference type="Gene3D" id="3.60.60.10">
    <property type="entry name" value="Penicillin V Acylase, Chain A"/>
    <property type="match status" value="1"/>
</dbReference>
<keyword evidence="4" id="KW-1185">Reference proteome</keyword>
<dbReference type="RefSeq" id="XP_003044959.1">
    <property type="nucleotide sequence ID" value="XM_003044913.1"/>
</dbReference>
<organism evidence="3 4">
    <name type="scientific">Fusarium vanettenii (strain ATCC MYA-4622 / CBS 123669 / FGSC 9596 / NRRL 45880 / 77-13-4)</name>
    <name type="common">Fusarium solani subsp. pisi</name>
    <dbReference type="NCBI Taxonomy" id="660122"/>
    <lineage>
        <taxon>Eukaryota</taxon>
        <taxon>Fungi</taxon>
        <taxon>Dikarya</taxon>
        <taxon>Ascomycota</taxon>
        <taxon>Pezizomycotina</taxon>
        <taxon>Sordariomycetes</taxon>
        <taxon>Hypocreomycetidae</taxon>
        <taxon>Hypocreales</taxon>
        <taxon>Nectriaceae</taxon>
        <taxon>Fusarium</taxon>
        <taxon>Fusarium solani species complex</taxon>
        <taxon>Fusarium vanettenii</taxon>
    </lineage>
</organism>
<evidence type="ECO:0000256" key="1">
    <source>
        <dbReference type="ARBA" id="ARBA00011891"/>
    </source>
</evidence>
<feature type="domain" description="Acid ceramidase N-terminal" evidence="2">
    <location>
        <begin position="6"/>
        <end position="67"/>
    </location>
</feature>
<dbReference type="HOGENOM" id="CLU_051035_0_0_1"/>
<dbReference type="PANTHER" id="PTHR28583:SF1">
    <property type="entry name" value="ACID CERAMIDASE"/>
    <property type="match status" value="1"/>
</dbReference>
<dbReference type="InterPro" id="IPR029130">
    <property type="entry name" value="Acid_ceramidase_N"/>
</dbReference>
<name>C7ZAB7_FUSV7</name>
<evidence type="ECO:0000313" key="3">
    <source>
        <dbReference type="EMBL" id="EEU39246.1"/>
    </source>
</evidence>
<dbReference type="PANTHER" id="PTHR28583">
    <property type="entry name" value="ACID AMIDASE"/>
    <property type="match status" value="1"/>
</dbReference>
<proteinExistence type="predicted"/>
<dbReference type="GO" id="GO:0017040">
    <property type="term" value="F:N-acylsphingosine amidohydrolase activity"/>
    <property type="evidence" value="ECO:0007669"/>
    <property type="project" value="UniProtKB-EC"/>
</dbReference>
<evidence type="ECO:0000313" key="4">
    <source>
        <dbReference type="Proteomes" id="UP000005206"/>
    </source>
</evidence>
<dbReference type="Proteomes" id="UP000005206">
    <property type="component" value="Chromosome 6"/>
</dbReference>
<dbReference type="GeneID" id="9672141"/>
<dbReference type="AlphaFoldDB" id="C7ZAB7"/>
<dbReference type="OrthoDB" id="5273684at2759"/>
<accession>C7ZAB7</accession>
<dbReference type="OMA" id="MMHFRTL"/>
<gene>
    <name evidence="3" type="ORF">NECHADRAFT_82043</name>
</gene>
<dbReference type="EC" id="3.5.1.23" evidence="1"/>
<evidence type="ECO:0000259" key="2">
    <source>
        <dbReference type="Pfam" id="PF15508"/>
    </source>
</evidence>
<protein>
    <recommendedName>
        <fullName evidence="1">ceramidase</fullName>
        <ecNumber evidence="1">3.5.1.23</ecNumber>
    </recommendedName>
</protein>
<dbReference type="KEGG" id="nhe:NECHADRAFT_82043"/>
<reference evidence="3 4" key="1">
    <citation type="journal article" date="2009" name="PLoS Genet.">
        <title>The genome of Nectria haematococca: contribution of supernumerary chromosomes to gene expansion.</title>
        <authorList>
            <person name="Coleman J.J."/>
            <person name="Rounsley S.D."/>
            <person name="Rodriguez-Carres M."/>
            <person name="Kuo A."/>
            <person name="Wasmann C.C."/>
            <person name="Grimwood J."/>
            <person name="Schmutz J."/>
            <person name="Taga M."/>
            <person name="White G.J."/>
            <person name="Zhou S."/>
            <person name="Schwartz D.C."/>
            <person name="Freitag M."/>
            <person name="Ma L.J."/>
            <person name="Danchin E.G."/>
            <person name="Henrissat B."/>
            <person name="Coutinho P.M."/>
            <person name="Nelson D.R."/>
            <person name="Straney D."/>
            <person name="Napoli C.A."/>
            <person name="Barker B.M."/>
            <person name="Gribskov M."/>
            <person name="Rep M."/>
            <person name="Kroken S."/>
            <person name="Molnar I."/>
            <person name="Rensing C."/>
            <person name="Kennell J.C."/>
            <person name="Zamora J."/>
            <person name="Farman M.L."/>
            <person name="Selker E.U."/>
            <person name="Salamov A."/>
            <person name="Shapiro H."/>
            <person name="Pangilinan J."/>
            <person name="Lindquist E."/>
            <person name="Lamers C."/>
            <person name="Grigoriev I.V."/>
            <person name="Geiser D.M."/>
            <person name="Covert S.F."/>
            <person name="Temporini E."/>
            <person name="Vanetten H.D."/>
        </authorList>
    </citation>
    <scope>NUCLEOTIDE SEQUENCE [LARGE SCALE GENOMIC DNA]</scope>
    <source>
        <strain evidence="4">ATCC MYA-4622 / CBS 123669 / FGSC 9596 / NRRL 45880 / 77-13-4</strain>
    </source>
</reference>
<sequence length="439" mass="49913">MEQESEIPTFRIDLARSPEDRYVDVAATFGPRIRTLGHVFDELLESMLGSKWLARIAKFLARVFLRRVHDEEETREIRGFVKVARCDLFLVVALNVFLDVMMGCTAGCVKVKGKQVQDERLMHFRTLDWGLDPLRDLVVVLEYVDSSKDPDHVIATSITYAGFMGVLTGVKENLSLSLNYRPLHLCDNSHLKKHQLLVILGFRPSVSSILRHTLFNQQKTEAPSSLVESAKQLSSVRSAPCYLTLCDGNHAVVIEKDLLTGRLRENDRFIVQTNHDSCDATRCGTELRSEPVTPHPELWLRDSNDRMDVISDKWSDHCSTEASSDDEAVVVDDNKSSVKQETLREWMMDKRISNGFTHFACIMDPATGRVPWLRRGPAPEVKVVEDAAKDEYLLYSNFYWAYQEGRSAIVGIRLLPMMTIITDIRHGLINSTMRDSNIL</sequence>
<dbReference type="EMBL" id="GG698912">
    <property type="protein sequence ID" value="EEU39246.1"/>
    <property type="molecule type" value="Genomic_DNA"/>
</dbReference>
<dbReference type="VEuPathDB" id="FungiDB:NECHADRAFT_82043"/>
<dbReference type="InParanoid" id="C7ZAB7"/>
<dbReference type="eggNOG" id="ENOG502QVBG">
    <property type="taxonomic scope" value="Eukaryota"/>
</dbReference>
<dbReference type="Pfam" id="PF15508">
    <property type="entry name" value="NAAA-beta"/>
    <property type="match status" value="1"/>
</dbReference>